<organism evidence="3 4">
    <name type="scientific">Enterovirga aerilata</name>
    <dbReference type="NCBI Taxonomy" id="2730920"/>
    <lineage>
        <taxon>Bacteria</taxon>
        <taxon>Pseudomonadati</taxon>
        <taxon>Pseudomonadota</taxon>
        <taxon>Alphaproteobacteria</taxon>
        <taxon>Hyphomicrobiales</taxon>
        <taxon>Methylobacteriaceae</taxon>
        <taxon>Enterovirga</taxon>
    </lineage>
</organism>
<reference evidence="3 4" key="1">
    <citation type="submission" date="2020-04" db="EMBL/GenBank/DDBJ databases">
        <title>Enterovirga sp. isolate from soil.</title>
        <authorList>
            <person name="Chea S."/>
            <person name="Kim D.-U."/>
        </authorList>
    </citation>
    <scope>NUCLEOTIDE SEQUENCE [LARGE SCALE GENOMIC DNA]</scope>
    <source>
        <strain evidence="3 4">DB1703</strain>
    </source>
</reference>
<feature type="domain" description="DUF2134" evidence="1">
    <location>
        <begin position="41"/>
        <end position="127"/>
    </location>
</feature>
<dbReference type="Proteomes" id="UP000564885">
    <property type="component" value="Unassembled WGS sequence"/>
</dbReference>
<evidence type="ECO:0000313" key="4">
    <source>
        <dbReference type="Proteomes" id="UP000564885"/>
    </source>
</evidence>
<keyword evidence="4" id="KW-1185">Reference proteome</keyword>
<sequence length="535" mass="55489">MSLAVLAFASAGVLDVGFWFVSKRQQQAVTDLAAIAAASDLANPRSAATATLAQNGFRASELDGLELGHYQASPATPLGNRFVPGATPFNAARVSVRRPLASLIGSVMANPAASLPRNQAVRTEAIAAQARFAGFGIGSGLARLDAGLLNAMLGSLLGSELRLSLLDYESLLSAKIDLFRFLDLLAVRVDLKEATYADLLSRRWRIGDLLRSVSDAAQAAASDARALAALSQIALAKAGSTENISLEQLFSVGPFGSRRTGSADLAGNVVGALDLVTQALQIAQGGREVRWSLPLKIPGLVSADIRLAVGEQPAGRSSLAVGATGTSVHTAQTRLLVDLQLLGMGSLATVRLPIYVELAPAQAELTEMSCSATDPQRDEIRLKVTPGLTDAWIGEVGTAEFGNAAIKPSPGPATLVGIPLLRIKGQAHARIGDLSPQTVVFSRVDVERGTRKTTGTGDLAAALVKSLLGDLRLKTEVLGLGLPLGIEGLVVDILAARTGVIDQALSSALSLVGLKIGVADTWATTIRCSSAVLVR</sequence>
<feature type="domain" description="Putative Flp pilus-assembly TadG-like N-terminal" evidence="2">
    <location>
        <begin position="2"/>
        <end position="40"/>
    </location>
</feature>
<dbReference type="InterPro" id="IPR018705">
    <property type="entry name" value="DUF2134_membrane"/>
</dbReference>
<gene>
    <name evidence="3" type="ORF">HJG44_18155</name>
</gene>
<comment type="caution">
    <text evidence="3">The sequence shown here is derived from an EMBL/GenBank/DDBJ whole genome shotgun (WGS) entry which is preliminary data.</text>
</comment>
<proteinExistence type="predicted"/>
<evidence type="ECO:0008006" key="5">
    <source>
        <dbReference type="Google" id="ProtNLM"/>
    </source>
</evidence>
<protein>
    <recommendedName>
        <fullName evidence="5">DUF2134 domain-containing protein</fullName>
    </recommendedName>
</protein>
<dbReference type="Pfam" id="PF13400">
    <property type="entry name" value="Tad"/>
    <property type="match status" value="1"/>
</dbReference>
<dbReference type="Pfam" id="PF09977">
    <property type="entry name" value="Tad_C"/>
    <property type="match status" value="1"/>
</dbReference>
<evidence type="ECO:0000313" key="3">
    <source>
        <dbReference type="EMBL" id="NNM74285.1"/>
    </source>
</evidence>
<evidence type="ECO:0000259" key="2">
    <source>
        <dbReference type="Pfam" id="PF13400"/>
    </source>
</evidence>
<name>A0A849IDJ4_9HYPH</name>
<dbReference type="EMBL" id="JABEPP010000005">
    <property type="protein sequence ID" value="NNM74285.1"/>
    <property type="molecule type" value="Genomic_DNA"/>
</dbReference>
<evidence type="ECO:0000259" key="1">
    <source>
        <dbReference type="Pfam" id="PF09977"/>
    </source>
</evidence>
<accession>A0A849IDJ4</accession>
<dbReference type="AlphaFoldDB" id="A0A849IDJ4"/>
<dbReference type="InterPro" id="IPR028087">
    <property type="entry name" value="Tad_N"/>
</dbReference>